<reference evidence="2 3" key="1">
    <citation type="submission" date="2018-02" db="EMBL/GenBank/DDBJ databases">
        <title>Draft genome of wild Prunus yedoensis var. nudiflora.</title>
        <authorList>
            <person name="Baek S."/>
            <person name="Kim J.-H."/>
            <person name="Choi K."/>
            <person name="Kim G.-B."/>
            <person name="Cho A."/>
            <person name="Jang H."/>
            <person name="Shin C.-H."/>
            <person name="Yu H.-J."/>
            <person name="Mun J.-H."/>
        </authorList>
    </citation>
    <scope>NUCLEOTIDE SEQUENCE [LARGE SCALE GENOMIC DNA]</scope>
    <source>
        <strain evidence="3">cv. Jeju island</strain>
        <tissue evidence="2">Leaf</tissue>
    </source>
</reference>
<name>A0A314YZD0_PRUYE</name>
<keyword evidence="1" id="KW-0472">Membrane</keyword>
<dbReference type="Proteomes" id="UP000250321">
    <property type="component" value="Unassembled WGS sequence"/>
</dbReference>
<keyword evidence="1" id="KW-0812">Transmembrane</keyword>
<organism evidence="2 3">
    <name type="scientific">Prunus yedoensis var. nudiflora</name>
    <dbReference type="NCBI Taxonomy" id="2094558"/>
    <lineage>
        <taxon>Eukaryota</taxon>
        <taxon>Viridiplantae</taxon>
        <taxon>Streptophyta</taxon>
        <taxon>Embryophyta</taxon>
        <taxon>Tracheophyta</taxon>
        <taxon>Spermatophyta</taxon>
        <taxon>Magnoliopsida</taxon>
        <taxon>eudicotyledons</taxon>
        <taxon>Gunneridae</taxon>
        <taxon>Pentapetalae</taxon>
        <taxon>rosids</taxon>
        <taxon>fabids</taxon>
        <taxon>Rosales</taxon>
        <taxon>Rosaceae</taxon>
        <taxon>Amygdaloideae</taxon>
        <taxon>Amygdaleae</taxon>
        <taxon>Prunus</taxon>
    </lineage>
</organism>
<dbReference type="AlphaFoldDB" id="A0A314YZD0"/>
<keyword evidence="1" id="KW-1133">Transmembrane helix</keyword>
<gene>
    <name evidence="2" type="ORF">Pyn_18844</name>
</gene>
<dbReference type="EMBL" id="PJQY01000530">
    <property type="protein sequence ID" value="PQQ10248.1"/>
    <property type="molecule type" value="Genomic_DNA"/>
</dbReference>
<sequence length="102" mass="11153">MASLHYRVTGNPPNYSDCDLFTMEMHHGGHFLLVGLVQVTWRFDEDGRTWYDGCDVAELIRPSAPVASVAGLTALITAGVMVLTIARMTTACHGQSDGRYHA</sequence>
<comment type="caution">
    <text evidence="2">The sequence shown here is derived from an EMBL/GenBank/DDBJ whole genome shotgun (WGS) entry which is preliminary data.</text>
</comment>
<proteinExistence type="predicted"/>
<evidence type="ECO:0000313" key="2">
    <source>
        <dbReference type="EMBL" id="PQQ10248.1"/>
    </source>
</evidence>
<protein>
    <submittedName>
        <fullName evidence="2">Uncharacterized protein</fullName>
    </submittedName>
</protein>
<evidence type="ECO:0000313" key="3">
    <source>
        <dbReference type="Proteomes" id="UP000250321"/>
    </source>
</evidence>
<keyword evidence="3" id="KW-1185">Reference proteome</keyword>
<feature type="transmembrane region" description="Helical" evidence="1">
    <location>
        <begin position="66"/>
        <end position="86"/>
    </location>
</feature>
<evidence type="ECO:0000256" key="1">
    <source>
        <dbReference type="SAM" id="Phobius"/>
    </source>
</evidence>
<accession>A0A314YZD0</accession>